<feature type="compositionally biased region" description="Basic residues" evidence="1">
    <location>
        <begin position="208"/>
        <end position="217"/>
    </location>
</feature>
<name>A0ABM4KWB8_EQUPR</name>
<feature type="compositionally biased region" description="Basic and acidic residues" evidence="1">
    <location>
        <begin position="224"/>
        <end position="235"/>
    </location>
</feature>
<sequence length="235" mass="24654">MAGEDQGDSHPHLSQSQVPGSTQPGGRRPLSGRAALGPAGRRRGVPEEAEFWAAGDASGSAERDEGAEGEAGGTLKGRGGADGPGAPRDVRRSLRAAAGRAGGDGPEGAGRGGAGGARPPTSSLAWLRNAHMRSSGLARKAGATCRGDRADHREREETASREERRAGPQGQGRRRWGQKGARVARERGTGQGNARPGRRPGQAEMPRARRLRGRAATKRGQVYCRERERGGRLRD</sequence>
<feature type="compositionally biased region" description="Basic and acidic residues" evidence="1">
    <location>
        <begin position="146"/>
        <end position="166"/>
    </location>
</feature>
<evidence type="ECO:0000313" key="3">
    <source>
        <dbReference type="RefSeq" id="XP_070432494.1"/>
    </source>
</evidence>
<dbReference type="RefSeq" id="XP_070432494.1">
    <property type="nucleotide sequence ID" value="XM_070576393.1"/>
</dbReference>
<dbReference type="Proteomes" id="UP001652662">
    <property type="component" value="Chromosome 15"/>
</dbReference>
<gene>
    <name evidence="3" type="primary">LOC139076074</name>
</gene>
<dbReference type="GeneID" id="139076074"/>
<evidence type="ECO:0000256" key="1">
    <source>
        <dbReference type="SAM" id="MobiDB-lite"/>
    </source>
</evidence>
<proteinExistence type="predicted"/>
<reference evidence="3" key="1">
    <citation type="submission" date="2025-08" db="UniProtKB">
        <authorList>
            <consortium name="RefSeq"/>
        </authorList>
    </citation>
    <scope>IDENTIFICATION</scope>
    <source>
        <tissue evidence="3">Blood</tissue>
    </source>
</reference>
<evidence type="ECO:0000313" key="2">
    <source>
        <dbReference type="Proteomes" id="UP001652662"/>
    </source>
</evidence>
<accession>A0ABM4KWB8</accession>
<protein>
    <submittedName>
        <fullName evidence="3">Octapeptide-repeat protein T2-like</fullName>
    </submittedName>
</protein>
<feature type="compositionally biased region" description="Polar residues" evidence="1">
    <location>
        <begin position="12"/>
        <end position="24"/>
    </location>
</feature>
<feature type="compositionally biased region" description="Gly residues" evidence="1">
    <location>
        <begin position="100"/>
        <end position="116"/>
    </location>
</feature>
<keyword evidence="2" id="KW-1185">Reference proteome</keyword>
<feature type="region of interest" description="Disordered" evidence="1">
    <location>
        <begin position="1"/>
        <end position="235"/>
    </location>
</feature>
<organism evidence="2 3">
    <name type="scientific">Equus przewalskii</name>
    <name type="common">Przewalski's horse</name>
    <name type="synonym">Equus caballus przewalskii</name>
    <dbReference type="NCBI Taxonomy" id="9798"/>
    <lineage>
        <taxon>Eukaryota</taxon>
        <taxon>Metazoa</taxon>
        <taxon>Chordata</taxon>
        <taxon>Craniata</taxon>
        <taxon>Vertebrata</taxon>
        <taxon>Euteleostomi</taxon>
        <taxon>Mammalia</taxon>
        <taxon>Eutheria</taxon>
        <taxon>Laurasiatheria</taxon>
        <taxon>Perissodactyla</taxon>
        <taxon>Equidae</taxon>
        <taxon>Equus</taxon>
    </lineage>
</organism>
<feature type="compositionally biased region" description="Gly residues" evidence="1">
    <location>
        <begin position="69"/>
        <end position="83"/>
    </location>
</feature>